<reference evidence="4 5" key="1">
    <citation type="submission" date="2019-03" db="EMBL/GenBank/DDBJ databases">
        <title>The genome sequence of a newly discovered highly antifungal drug resistant Aspergillus species, Aspergillus tanneri NIH 1004.</title>
        <authorList>
            <person name="Mounaud S."/>
            <person name="Singh I."/>
            <person name="Joardar V."/>
            <person name="Pakala S."/>
            <person name="Pakala S."/>
            <person name="Venepally P."/>
            <person name="Hoover J."/>
            <person name="Nierman W."/>
            <person name="Chung J."/>
            <person name="Losada L."/>
        </authorList>
    </citation>
    <scope>NUCLEOTIDE SEQUENCE [LARGE SCALE GENOMIC DNA]</scope>
    <source>
        <strain evidence="4 5">NIH1004</strain>
    </source>
</reference>
<reference evidence="3 6" key="2">
    <citation type="submission" date="2019-08" db="EMBL/GenBank/DDBJ databases">
        <title>The genome sequence of a newly discovered highly antifungal drug resistant Aspergillus species, Aspergillus tanneri NIH 1004.</title>
        <authorList>
            <person name="Mounaud S."/>
            <person name="Singh I."/>
            <person name="Joardar V."/>
            <person name="Pakala S."/>
            <person name="Pakala S."/>
            <person name="Venepally P."/>
            <person name="Chung J.K."/>
            <person name="Losada L."/>
            <person name="Nierman W.C."/>
        </authorList>
    </citation>
    <scope>NUCLEOTIDE SEQUENCE [LARGE SCALE GENOMIC DNA]</scope>
    <source>
        <strain evidence="3 6">NIH1004</strain>
    </source>
</reference>
<dbReference type="EMBL" id="SOSA01000388">
    <property type="protein sequence ID" value="THC91746.1"/>
    <property type="molecule type" value="Genomic_DNA"/>
</dbReference>
<protein>
    <recommendedName>
        <fullName evidence="2">DUF6603 domain-containing protein</fullName>
    </recommendedName>
</protein>
<accession>A0A4S3J9M3</accession>
<keyword evidence="5" id="KW-1185">Reference proteome</keyword>
<feature type="region of interest" description="Disordered" evidence="1">
    <location>
        <begin position="1"/>
        <end position="21"/>
    </location>
</feature>
<evidence type="ECO:0000256" key="1">
    <source>
        <dbReference type="SAM" id="MobiDB-lite"/>
    </source>
</evidence>
<dbReference type="InterPro" id="IPR046538">
    <property type="entry name" value="DUF6603"/>
</dbReference>
<dbReference type="Pfam" id="PF20248">
    <property type="entry name" value="DUF6603"/>
    <property type="match status" value="1"/>
</dbReference>
<dbReference type="RefSeq" id="XP_033426421.1">
    <property type="nucleotide sequence ID" value="XM_033570389.1"/>
</dbReference>
<sequence length="1608" mass="174587">MQSKISSLARPGRKTLQPKASPANNNFYIYSSDATIDPGKEHQVLTKGTPIDTFVSNLKDKVIILTAKPTAPDRVANFDASDKWLQWFSHLNTQPSGFVFSLKEDDQTNIQSFQFSFTAPWRVTFSSSSDALIYSFGPKTGSSPAQPRVPVPGINGKVLCCGLDPTQQGTLSGTIGDVLDFTKLKSLAASIPKAIVDSELRLNLSAAQNQRNALWLTPALGLETVMRLQFEFVNLAAVQQFLSDLFTIHTAGLVCNKVLGAFGTAEPPTVVDKSYVMFQMNCEIKPESHPSVMVIAGIKFQGSAMMVIFKPKSNDPLTGILAWLAQLSGVAQDVEGIFKESSAFEDTLKLRRVKLGFTIEAQTGKRTLNSFRADIEAQAKFGRDSNPVVFLISYTWSKGAGVGTLQGQLWTSQGDQQDWDLSPYYSEVEDLQPSISNPATGINLLKIVPGGDSIQNVPHYLPTAITYASITLSSKSLAIRATVKAQDTPPGPLPQPYLGQLTMDFSFTWGTQKSFALRFGILAGIKPSSASIHKDSATLVGFLSYDSKEQSWKVQADLQGLYASTLYDFFQPSAANHIMPLIESIEIAQLSLDYEYTKTPNAVGKSFTLSGAIYVADLELDLTFTYQTDWTFTATLSSQDMKVTLGDIIASILGDNALELPDFAADMQLDANKDKIIIDVKKDADSFQFIAQIHIESLELIFCQYHGADWESTIPSKRMLMAALTALPHISVPLVGDLTQPFDEMYVQWVQDGTKRNGNNNPAGLTRKEIKALNPSLGEKPLVPKDQFKDKTDSDVLVVAGSHFAVILKTSSGQRNCILDYAFAKPKEAAVYDRRMVSKHAETEEDDSDASSAHAPLKKKAGPLSISSIGFKYSQRALHIMFDATFELGPLGFTLIGFSIGLTIHNLTPALAGTPNIDGLSAAFEKAPLSIAGLIRHGSKGDLEYYSGGLIVGFTPYLFEAAGFYGLAKGQDPFKSVFIFARLEGPLVTLEFAEISGVTGGFGYNSTVRTPSIAEVVDFPFVATHTLDGHTGSALEALNRLTSPATGGWFSPLENNYWLAAGLKVDAFKMVTVDAVMVVQFGTAVKLGIFAVAVTDIPDASASLKFAHVELGIAVVLDLDYGLLKAEAQLSPNSYILDPNCHLTGGFGLCYWFDAPHADSSNTGNFVFTLGGYHQAFQVPASYPNPPRLGISWNLGANLSITGQAYFAITPKACMGGGRLHAAFSAGPIEAWFDAFADFLINYKPFHFLAEVGISVGVRINIDILFIHTSVSIEIGADLHLWGPPVAGRLHVHLWIASFDVNFGDSDSSTPPVDLAGFYDLVLQANSKTQSAKSHAPERGQVIDVSEPHVRPLNEGLVFRGQSGLMNKSDVPEVPANQPWVVRGGTFSFIISCTMAIDTATCNGQNLTYTTNQIYARPMHLTAPLSSTMTVSIQQGGASDDTVWGMDKYIKASPNALWGVYSPTTDPSGGNNHISALLNGNNATTPLMMGLQLTAPPPTLSPDKLPQFNIEQADLQRIPAEKPFPPCVPSHPEWEPDTAHGTSQWTEVRDHWATPDWSTGEDGQKGFVETWAKTFRWDSEFLSTLAPMPQTLKKDFLNLYVAAPLMTK</sequence>
<organism evidence="4 5">
    <name type="scientific">Aspergillus tanneri</name>
    <dbReference type="NCBI Taxonomy" id="1220188"/>
    <lineage>
        <taxon>Eukaryota</taxon>
        <taxon>Fungi</taxon>
        <taxon>Dikarya</taxon>
        <taxon>Ascomycota</taxon>
        <taxon>Pezizomycotina</taxon>
        <taxon>Eurotiomycetes</taxon>
        <taxon>Eurotiomycetidae</taxon>
        <taxon>Eurotiales</taxon>
        <taxon>Aspergillaceae</taxon>
        <taxon>Aspergillus</taxon>
        <taxon>Aspergillus subgen. Circumdati</taxon>
    </lineage>
</organism>
<evidence type="ECO:0000313" key="6">
    <source>
        <dbReference type="Proteomes" id="UP000324241"/>
    </source>
</evidence>
<evidence type="ECO:0000313" key="5">
    <source>
        <dbReference type="Proteomes" id="UP000308092"/>
    </source>
</evidence>
<dbReference type="EMBL" id="QUQM01000004">
    <property type="protein sequence ID" value="KAA8647060.1"/>
    <property type="molecule type" value="Genomic_DNA"/>
</dbReference>
<dbReference type="Proteomes" id="UP000324241">
    <property type="component" value="Unassembled WGS sequence"/>
</dbReference>
<dbReference type="Proteomes" id="UP000308092">
    <property type="component" value="Unassembled WGS sequence"/>
</dbReference>
<dbReference type="GeneID" id="54328445"/>
<dbReference type="VEuPathDB" id="FungiDB:EYZ11_008797"/>
<gene>
    <name evidence="3" type="ORF">ATNIH1004_005743</name>
    <name evidence="4" type="ORF">EYZ11_008797</name>
</gene>
<comment type="caution">
    <text evidence="4">The sequence shown here is derived from an EMBL/GenBank/DDBJ whole genome shotgun (WGS) entry which is preliminary data.</text>
</comment>
<dbReference type="STRING" id="1220188.A0A4S3J9M3"/>
<dbReference type="OrthoDB" id="5352492at2759"/>
<evidence type="ECO:0000313" key="4">
    <source>
        <dbReference type="EMBL" id="THC91746.1"/>
    </source>
</evidence>
<feature type="domain" description="DUF6603" evidence="2">
    <location>
        <begin position="857"/>
        <end position="1389"/>
    </location>
</feature>
<name>A0A4S3J9M3_9EURO</name>
<evidence type="ECO:0000259" key="2">
    <source>
        <dbReference type="Pfam" id="PF20248"/>
    </source>
</evidence>
<proteinExistence type="predicted"/>
<evidence type="ECO:0000313" key="3">
    <source>
        <dbReference type="EMBL" id="KAA8647060.1"/>
    </source>
</evidence>